<organism evidence="9 10">
    <name type="scientific">Yersinia rohdei</name>
    <dbReference type="NCBI Taxonomy" id="29485"/>
    <lineage>
        <taxon>Bacteria</taxon>
        <taxon>Pseudomonadati</taxon>
        <taxon>Pseudomonadota</taxon>
        <taxon>Gammaproteobacteria</taxon>
        <taxon>Enterobacterales</taxon>
        <taxon>Yersiniaceae</taxon>
        <taxon>Yersinia</taxon>
    </lineage>
</organism>
<comment type="subcellular location">
    <subcellularLocation>
        <location evidence="1 8">Cell inner membrane</location>
        <topology evidence="1 8">Single-pass membrane protein</topology>
    </subcellularLocation>
</comment>
<keyword evidence="2" id="KW-1003">Cell membrane</keyword>
<dbReference type="PRINTS" id="PR00281">
    <property type="entry name" value="HOKGEFTOXIC"/>
</dbReference>
<dbReference type="Pfam" id="PF01848">
    <property type="entry name" value="HOK_GEF"/>
    <property type="match status" value="1"/>
</dbReference>
<keyword evidence="10" id="KW-1185">Reference proteome</keyword>
<proteinExistence type="inferred from homology"/>
<keyword evidence="3" id="KW-0997">Cell inner membrane</keyword>
<evidence type="ECO:0000256" key="2">
    <source>
        <dbReference type="ARBA" id="ARBA00022475"/>
    </source>
</evidence>
<dbReference type="Proteomes" id="UP000031914">
    <property type="component" value="Chromosome"/>
</dbReference>
<evidence type="ECO:0000313" key="9">
    <source>
        <dbReference type="EMBL" id="AJJ09649.1"/>
    </source>
</evidence>
<evidence type="ECO:0000313" key="10">
    <source>
        <dbReference type="Proteomes" id="UP000031914"/>
    </source>
</evidence>
<dbReference type="NCBIfam" id="NF007279">
    <property type="entry name" value="PRK09738.1"/>
    <property type="match status" value="1"/>
</dbReference>
<evidence type="ECO:0000256" key="3">
    <source>
        <dbReference type="ARBA" id="ARBA00022519"/>
    </source>
</evidence>
<dbReference type="EMBL" id="CP009787">
    <property type="protein sequence ID" value="AJJ09649.1"/>
    <property type="molecule type" value="Genomic_DNA"/>
</dbReference>
<evidence type="ECO:0000256" key="4">
    <source>
        <dbReference type="ARBA" id="ARBA00022649"/>
    </source>
</evidence>
<accession>A0ABM5S8W0</accession>
<feature type="transmembrane region" description="Helical" evidence="8">
    <location>
        <begin position="26"/>
        <end position="45"/>
    </location>
</feature>
<evidence type="ECO:0000256" key="6">
    <source>
        <dbReference type="ARBA" id="ARBA00022989"/>
    </source>
</evidence>
<protein>
    <submittedName>
        <fullName evidence="9">Hok/gef family protein</fullName>
    </submittedName>
</protein>
<keyword evidence="7 8" id="KW-0472">Membrane</keyword>
<keyword evidence="5 8" id="KW-0812">Transmembrane</keyword>
<evidence type="ECO:0000256" key="1">
    <source>
        <dbReference type="ARBA" id="ARBA00004377"/>
    </source>
</evidence>
<reference evidence="9 10" key="1">
    <citation type="journal article" date="2015" name="Genome Announc.">
        <title>Thirty-Two Complete Genome Assemblies of Nine Yersinia Species, Including Y. pestis, Y. pseudotuberculosis, and Y. enterocolitica.</title>
        <authorList>
            <person name="Johnson S.L."/>
            <person name="Daligault H.E."/>
            <person name="Davenport K.W."/>
            <person name="Jaissle J."/>
            <person name="Frey K.G."/>
            <person name="Ladner J.T."/>
            <person name="Broomall S.M."/>
            <person name="Bishop-Lilly K.A."/>
            <person name="Bruce D.C."/>
            <person name="Coyne S.R."/>
            <person name="Gibbons H.S."/>
            <person name="Lo C.C."/>
            <person name="Munk A.C."/>
            <person name="Rosenzweig C.N."/>
            <person name="Koroleva G.I."/>
            <person name="Palacios G.F."/>
            <person name="Redden C.L."/>
            <person name="Xu Y."/>
            <person name="Minogue T.D."/>
            <person name="Chain P.S."/>
        </authorList>
    </citation>
    <scope>NUCLEOTIDE SEQUENCE [LARGE SCALE GENOMIC DNA]</scope>
    <source>
        <strain evidence="9 10">YRA</strain>
    </source>
</reference>
<dbReference type="InterPro" id="IPR000021">
    <property type="entry name" value="Hok/gef_toxin"/>
</dbReference>
<name>A0ABM5S8W0_YERRO</name>
<evidence type="ECO:0000256" key="5">
    <source>
        <dbReference type="ARBA" id="ARBA00022692"/>
    </source>
</evidence>
<comment type="similarity">
    <text evidence="8">Belongs to the hok/gef family.</text>
</comment>
<gene>
    <name evidence="9" type="ORF">CH64_3544</name>
</gene>
<evidence type="ECO:0000256" key="8">
    <source>
        <dbReference type="RuleBase" id="RU221113"/>
    </source>
</evidence>
<keyword evidence="4" id="KW-1277">Toxin-antitoxin system</keyword>
<keyword evidence="6 8" id="KW-1133">Transmembrane helix</keyword>
<evidence type="ECO:0000256" key="7">
    <source>
        <dbReference type="ARBA" id="ARBA00023136"/>
    </source>
</evidence>
<sequence length="71" mass="7970">MPNNITVAFSPPKGKARRLDMLPQNTLVWCLLIVCITVLAFTLITHKSLCELRLKDGNKEVAAILAYESER</sequence>